<comment type="caution">
    <text evidence="2">The sequence shown here is derived from an EMBL/GenBank/DDBJ whole genome shotgun (WGS) entry which is preliminary data.</text>
</comment>
<protein>
    <submittedName>
        <fullName evidence="2">Uncharacterized protein</fullName>
    </submittedName>
</protein>
<accession>A0A1Y1ZFD4</accession>
<name>A0A1Y1ZFD4_9PLEO</name>
<organism evidence="2 3">
    <name type="scientific">Clohesyomyces aquaticus</name>
    <dbReference type="NCBI Taxonomy" id="1231657"/>
    <lineage>
        <taxon>Eukaryota</taxon>
        <taxon>Fungi</taxon>
        <taxon>Dikarya</taxon>
        <taxon>Ascomycota</taxon>
        <taxon>Pezizomycotina</taxon>
        <taxon>Dothideomycetes</taxon>
        <taxon>Pleosporomycetidae</taxon>
        <taxon>Pleosporales</taxon>
        <taxon>Lindgomycetaceae</taxon>
        <taxon>Clohesyomyces</taxon>
    </lineage>
</organism>
<evidence type="ECO:0000256" key="1">
    <source>
        <dbReference type="SAM" id="MobiDB-lite"/>
    </source>
</evidence>
<proteinExistence type="predicted"/>
<dbReference type="AlphaFoldDB" id="A0A1Y1ZFD4"/>
<dbReference type="Proteomes" id="UP000193144">
    <property type="component" value="Unassembled WGS sequence"/>
</dbReference>
<dbReference type="EMBL" id="MCFA01000093">
    <property type="protein sequence ID" value="ORY08904.1"/>
    <property type="molecule type" value="Genomic_DNA"/>
</dbReference>
<gene>
    <name evidence="2" type="ORF">BCR34DRAFT_589646</name>
</gene>
<evidence type="ECO:0000313" key="2">
    <source>
        <dbReference type="EMBL" id="ORY08904.1"/>
    </source>
</evidence>
<reference evidence="2 3" key="1">
    <citation type="submission" date="2016-07" db="EMBL/GenBank/DDBJ databases">
        <title>Pervasive Adenine N6-methylation of Active Genes in Fungi.</title>
        <authorList>
            <consortium name="DOE Joint Genome Institute"/>
            <person name="Mondo S.J."/>
            <person name="Dannebaum R.O."/>
            <person name="Kuo R.C."/>
            <person name="Labutti K."/>
            <person name="Haridas S."/>
            <person name="Kuo A."/>
            <person name="Salamov A."/>
            <person name="Ahrendt S.R."/>
            <person name="Lipzen A."/>
            <person name="Sullivan W."/>
            <person name="Andreopoulos W.B."/>
            <person name="Clum A."/>
            <person name="Lindquist E."/>
            <person name="Daum C."/>
            <person name="Ramamoorthy G.K."/>
            <person name="Gryganskyi A."/>
            <person name="Culley D."/>
            <person name="Magnuson J.K."/>
            <person name="James T.Y."/>
            <person name="O'Malley M.A."/>
            <person name="Stajich J.E."/>
            <person name="Spatafora J.W."/>
            <person name="Visel A."/>
            <person name="Grigoriev I.V."/>
        </authorList>
    </citation>
    <scope>NUCLEOTIDE SEQUENCE [LARGE SCALE GENOMIC DNA]</scope>
    <source>
        <strain evidence="2 3">CBS 115471</strain>
    </source>
</reference>
<feature type="region of interest" description="Disordered" evidence="1">
    <location>
        <begin position="178"/>
        <end position="233"/>
    </location>
</feature>
<feature type="compositionally biased region" description="Pro residues" evidence="1">
    <location>
        <begin position="181"/>
        <end position="206"/>
    </location>
</feature>
<keyword evidence="3" id="KW-1185">Reference proteome</keyword>
<sequence>MSSTNSSTPSVWTKRASWGKSTTATYQVKVGEVCWLPTRDNMPPSSRLYKQLAAEDNFGALGHPFLPLEIVADPITGKDLVIGRGLTTRRGQGMQGLTAEDRAKFRFVSFRGAATHDNTPLLELENRSGEFPKGATYCKIVPELEFRIEACHLTEFAGRSGKKVIFKRTSVDQLLHIRNPLPKPKPQAALPPTPPPSPPPSPPPAAAGPRKYPNSRIKLAPRSSNSPPPSPEK</sequence>
<evidence type="ECO:0000313" key="3">
    <source>
        <dbReference type="Proteomes" id="UP000193144"/>
    </source>
</evidence>